<dbReference type="Proteomes" id="UP001620234">
    <property type="component" value="Unassembled WGS sequence"/>
</dbReference>
<sequence length="165" mass="18846">MLCYDNSEMLTRPSNIMANHKPLHKTLTLTSPTQRQGSRFEQQACEFLQAQGLCLIAQNWQQPKIGELDLVMIETGSAWSTLVFIEVRQRKRSDYGDAALSITMSKQRKVIKTAKCFLQQHPEYAHYDCRFDVIAYNTTGKTSPKEQLADSQPEWLKGAFIASAW</sequence>
<dbReference type="PANTHER" id="PTHR34039">
    <property type="entry name" value="UPF0102 PROTEIN YRAN"/>
    <property type="match status" value="1"/>
</dbReference>
<keyword evidence="4" id="KW-1185">Reference proteome</keyword>
<evidence type="ECO:0000313" key="4">
    <source>
        <dbReference type="Proteomes" id="UP001620234"/>
    </source>
</evidence>
<dbReference type="Gene3D" id="3.40.1350.10">
    <property type="match status" value="1"/>
</dbReference>
<dbReference type="InterPro" id="IPR011335">
    <property type="entry name" value="Restrct_endonuc-II-like"/>
</dbReference>
<dbReference type="HAMAP" id="MF_00048">
    <property type="entry name" value="UPF0102"/>
    <property type="match status" value="1"/>
</dbReference>
<evidence type="ECO:0000256" key="2">
    <source>
        <dbReference type="HAMAP-Rule" id="MF_00048"/>
    </source>
</evidence>
<reference evidence="3 4" key="1">
    <citation type="submission" date="2024-11" db="EMBL/GenBank/DDBJ databases">
        <title>The Natural Products Discovery Center: Release of the First 8490 Sequenced Strains for Exploring Actinobacteria Biosynthetic Diversity.</title>
        <authorList>
            <person name="Kalkreuter E."/>
            <person name="Kautsar S.A."/>
            <person name="Yang D."/>
            <person name="Bader C.D."/>
            <person name="Teijaro C.N."/>
            <person name="Fluegel L."/>
            <person name="Davis C.M."/>
            <person name="Simpson J.R."/>
            <person name="Lauterbach L."/>
            <person name="Steele A.D."/>
            <person name="Gui C."/>
            <person name="Meng S."/>
            <person name="Li G."/>
            <person name="Viehrig K."/>
            <person name="Ye F."/>
            <person name="Su P."/>
            <person name="Kiefer A.F."/>
            <person name="Nichols A."/>
            <person name="Cepeda A.J."/>
            <person name="Yan W."/>
            <person name="Fan B."/>
            <person name="Jiang Y."/>
            <person name="Adhikari A."/>
            <person name="Zheng C.-J."/>
            <person name="Schuster L."/>
            <person name="Cowan T.M."/>
            <person name="Smanski M.J."/>
            <person name="Chevrette M.G."/>
            <person name="De Carvalho L.P.S."/>
            <person name="Shen B."/>
        </authorList>
    </citation>
    <scope>NUCLEOTIDE SEQUENCE [LARGE SCALE GENOMIC DNA]</scope>
    <source>
        <strain evidence="3 4">NPDC077433</strain>
    </source>
</reference>
<accession>A0ABW8L931</accession>
<dbReference type="NCBIfam" id="NF009150">
    <property type="entry name" value="PRK12497.1-3"/>
    <property type="match status" value="1"/>
</dbReference>
<dbReference type="NCBIfam" id="NF011279">
    <property type="entry name" value="PRK14687.1"/>
    <property type="match status" value="1"/>
</dbReference>
<comment type="caution">
    <text evidence="3">The sequence shown here is derived from an EMBL/GenBank/DDBJ whole genome shotgun (WGS) entry which is preliminary data.</text>
</comment>
<dbReference type="NCBIfam" id="TIGR00252">
    <property type="entry name" value="YraN family protein"/>
    <property type="match status" value="1"/>
</dbReference>
<dbReference type="RefSeq" id="WP_230709867.1">
    <property type="nucleotide sequence ID" value="NZ_JBJDPD010000015.1"/>
</dbReference>
<evidence type="ECO:0000256" key="1">
    <source>
        <dbReference type="ARBA" id="ARBA00006738"/>
    </source>
</evidence>
<name>A0ABW8L931_9GAMM</name>
<proteinExistence type="inferred from homology"/>
<evidence type="ECO:0000313" key="3">
    <source>
        <dbReference type="EMBL" id="MFK4001425.1"/>
    </source>
</evidence>
<organism evidence="3 4">
    <name type="scientific">Psychrobacter namhaensis</name>
    <dbReference type="NCBI Taxonomy" id="292734"/>
    <lineage>
        <taxon>Bacteria</taxon>
        <taxon>Pseudomonadati</taxon>
        <taxon>Pseudomonadota</taxon>
        <taxon>Gammaproteobacteria</taxon>
        <taxon>Moraxellales</taxon>
        <taxon>Moraxellaceae</taxon>
        <taxon>Psychrobacter</taxon>
    </lineage>
</organism>
<dbReference type="Pfam" id="PF02021">
    <property type="entry name" value="UPF0102"/>
    <property type="match status" value="1"/>
</dbReference>
<dbReference type="SUPFAM" id="SSF52980">
    <property type="entry name" value="Restriction endonuclease-like"/>
    <property type="match status" value="1"/>
</dbReference>
<protein>
    <recommendedName>
        <fullName evidence="2">UPF0102 protein ACI2I3_08780</fullName>
    </recommendedName>
</protein>
<dbReference type="InterPro" id="IPR003509">
    <property type="entry name" value="UPF0102_YraN-like"/>
</dbReference>
<comment type="similarity">
    <text evidence="1 2">Belongs to the UPF0102 family.</text>
</comment>
<dbReference type="EMBL" id="JBJDPD010000015">
    <property type="protein sequence ID" value="MFK4001425.1"/>
    <property type="molecule type" value="Genomic_DNA"/>
</dbReference>
<gene>
    <name evidence="3" type="ORF">ACI2I3_08780</name>
</gene>
<dbReference type="InterPro" id="IPR011856">
    <property type="entry name" value="tRNA_endonuc-like_dom_sf"/>
</dbReference>
<dbReference type="PANTHER" id="PTHR34039:SF1">
    <property type="entry name" value="UPF0102 PROTEIN YRAN"/>
    <property type="match status" value="1"/>
</dbReference>